<dbReference type="PROSITE" id="PS50878">
    <property type="entry name" value="RT_POL"/>
    <property type="match status" value="1"/>
</dbReference>
<dbReference type="InterPro" id="IPR043502">
    <property type="entry name" value="DNA/RNA_pol_sf"/>
</dbReference>
<sequence length="541" mass="64472">MSEVNNLTQQLLFMKDKISKLENENTKEEKKKDEVTYNITDSSETQTTTKKRGKQTNREEEILTLYKCFALKLFERKLRGQLKEETIERLIQEFGIKINDINEYNEIIKKTFKIKNEIKREINRIMEEEIIKHQWKDKELKEIISKMNKKEEIEEEEVMKIFKEEEMKEQEYVQFINYYYNKKKVHQIINIINKNEIIINTLDDYYHYIKSVASTINIINKNKQERSGKKSIERILQFYLNTNLYEVLIENRINNRISIITPNELDCAIKFTANWKAPGVDKIQGFWIKYLEQPMKYLLRLFNEWLNNHNEIPPHFIQGRTILIYKKCDKLDPQNYRPITCLNCLLKIYTSILKMKIENQLMLNPIEKQLSLNQIGCKKYTYASKEGLLYNTIINQLLLKAKWKCLETYYDVSKAYDSINHQWIKQCLIYFNIPLAVINSILYILNNTYLNLYYNQESVGMNNVERGIIQGDTLSPLLFVLSIDILSKQLDKQINKLNIKMNGEEKQSLIMTNISVQINGELAELPRVTNDNPYKYLDIEI</sequence>
<reference evidence="3 4" key="1">
    <citation type="journal article" date="2019" name="PLoS Negl. Trop. Dis.">
        <title>Whole genome sequencing of Entamoeba nuttalli reveals mammalian host-related molecular signatures and a novel octapeptide-repeat surface protein.</title>
        <authorList>
            <person name="Tanaka M."/>
            <person name="Makiuchi T."/>
            <person name="Komiyama T."/>
            <person name="Shiina T."/>
            <person name="Osaki K."/>
            <person name="Tachibana H."/>
        </authorList>
    </citation>
    <scope>NUCLEOTIDE SEQUENCE [LARGE SCALE GENOMIC DNA]</scope>
    <source>
        <strain evidence="3 4">P19-061405</strain>
    </source>
</reference>
<feature type="compositionally biased region" description="Basic and acidic residues" evidence="1">
    <location>
        <begin position="23"/>
        <end position="35"/>
    </location>
</feature>
<protein>
    <recommendedName>
        <fullName evidence="2">Reverse transcriptase domain-containing protein</fullName>
    </recommendedName>
</protein>
<evidence type="ECO:0000256" key="1">
    <source>
        <dbReference type="SAM" id="MobiDB-lite"/>
    </source>
</evidence>
<dbReference type="InterPro" id="IPR000477">
    <property type="entry name" value="RT_dom"/>
</dbReference>
<evidence type="ECO:0000313" key="3">
    <source>
        <dbReference type="EMBL" id="GAB1219763.1"/>
    </source>
</evidence>
<organism evidence="3 4">
    <name type="scientific">Entamoeba nuttalli</name>
    <dbReference type="NCBI Taxonomy" id="412467"/>
    <lineage>
        <taxon>Eukaryota</taxon>
        <taxon>Amoebozoa</taxon>
        <taxon>Evosea</taxon>
        <taxon>Archamoebae</taxon>
        <taxon>Mastigamoebida</taxon>
        <taxon>Entamoebidae</taxon>
        <taxon>Entamoeba</taxon>
    </lineage>
</organism>
<gene>
    <name evidence="3" type="ORF">ENUP19_0042G0002</name>
</gene>
<dbReference type="SUPFAM" id="SSF56672">
    <property type="entry name" value="DNA/RNA polymerases"/>
    <property type="match status" value="1"/>
</dbReference>
<dbReference type="PANTHER" id="PTHR35450:SF2">
    <property type="entry name" value="REVERSE TRANSCRIPTASE DOMAIN-CONTAINING PROTEIN"/>
    <property type="match status" value="1"/>
</dbReference>
<accession>A0ABQ0DA83</accession>
<evidence type="ECO:0000313" key="4">
    <source>
        <dbReference type="Proteomes" id="UP001628156"/>
    </source>
</evidence>
<feature type="region of interest" description="Disordered" evidence="1">
    <location>
        <begin position="23"/>
        <end position="56"/>
    </location>
</feature>
<dbReference type="Proteomes" id="UP001628156">
    <property type="component" value="Unassembled WGS sequence"/>
</dbReference>
<name>A0ABQ0DA83_9EUKA</name>
<proteinExistence type="predicted"/>
<comment type="caution">
    <text evidence="3">The sequence shown here is derived from an EMBL/GenBank/DDBJ whole genome shotgun (WGS) entry which is preliminary data.</text>
</comment>
<evidence type="ECO:0000259" key="2">
    <source>
        <dbReference type="PROSITE" id="PS50878"/>
    </source>
</evidence>
<dbReference type="EMBL" id="BAAFRS010000042">
    <property type="protein sequence ID" value="GAB1219763.1"/>
    <property type="molecule type" value="Genomic_DNA"/>
</dbReference>
<keyword evidence="4" id="KW-1185">Reference proteome</keyword>
<dbReference type="PANTHER" id="PTHR35450">
    <property type="entry name" value="REVERSE TRANSCRIPTASE DOMAIN-CONTAINING PROTEIN"/>
    <property type="match status" value="1"/>
</dbReference>
<dbReference type="Pfam" id="PF00078">
    <property type="entry name" value="RVT_1"/>
    <property type="match status" value="1"/>
</dbReference>
<feature type="domain" description="Reverse transcriptase" evidence="2">
    <location>
        <begin position="305"/>
        <end position="541"/>
    </location>
</feature>